<dbReference type="InterPro" id="IPR003770">
    <property type="entry name" value="MLTG-like"/>
</dbReference>
<organism evidence="8">
    <name type="scientific">uncultured Nitrospirae bacterium MY2-3C</name>
    <dbReference type="NCBI Taxonomy" id="798577"/>
    <lineage>
        <taxon>Bacteria</taxon>
        <taxon>Pseudomonadati</taxon>
        <taxon>Nitrospirota</taxon>
        <taxon>environmental samples</taxon>
    </lineage>
</organism>
<name>D9MP09_9BACT</name>
<proteinExistence type="inferred from homology"/>
<comment type="similarity">
    <text evidence="7">Belongs to the transglycosylase MltG family.</text>
</comment>
<dbReference type="NCBIfam" id="TIGR00247">
    <property type="entry name" value="endolytic transglycosylase MltG"/>
    <property type="match status" value="1"/>
</dbReference>
<protein>
    <recommendedName>
        <fullName evidence="7">Endolytic murein transglycosylase</fullName>
        <ecNumber evidence="7">4.2.2.29</ecNumber>
    </recommendedName>
    <alternativeName>
        <fullName evidence="7">Peptidoglycan lytic transglycosylase</fullName>
    </alternativeName>
    <alternativeName>
        <fullName evidence="7">Peptidoglycan polymerization terminase</fullName>
    </alternativeName>
</protein>
<comment type="function">
    <text evidence="7">Functions as a peptidoglycan terminase that cleaves nascent peptidoglycan strands endolytically to terminate their elongation.</text>
</comment>
<sequence length="302" mass="33770">MPLRFESSSVEVQIPRGATFKQAMTILSQASKRHNLMGLYLIGRLRDVDKQLKPGYYLLYDTISPLEVLQKLRDGDTIKAKLTIIPGYSLREIIPIMAEGGFGNFGAMTRDPRLMAQLQVDAPSLEGYLLPETYIIEKGTPTQEVIAIMVRLLRRRYPPDFALKAKELGMSERQVLTLASIIEKEAQIDTERPIISAVYHNRLRAGMPLQADPTAIYGVKGSGEGVSASDLRIDTPYNTYKIVGLPPGPIASPSLASIRAALNPSSLPYLYFVARRDGSHHFSTTYREHREAINRYHRQGAR</sequence>
<evidence type="ECO:0000256" key="3">
    <source>
        <dbReference type="ARBA" id="ARBA00022989"/>
    </source>
</evidence>
<evidence type="ECO:0000313" key="8">
    <source>
        <dbReference type="EMBL" id="ADI87698.1"/>
    </source>
</evidence>
<keyword evidence="6 7" id="KW-0961">Cell wall biogenesis/degradation</keyword>
<evidence type="ECO:0000256" key="1">
    <source>
        <dbReference type="ARBA" id="ARBA00022475"/>
    </source>
</evidence>
<keyword evidence="5 7" id="KW-0456">Lyase</keyword>
<dbReference type="GO" id="GO:0008932">
    <property type="term" value="F:lytic endotransglycosylase activity"/>
    <property type="evidence" value="ECO:0007669"/>
    <property type="project" value="UniProtKB-UniRule"/>
</dbReference>
<keyword evidence="2 7" id="KW-0812">Transmembrane</keyword>
<evidence type="ECO:0000256" key="6">
    <source>
        <dbReference type="ARBA" id="ARBA00023316"/>
    </source>
</evidence>
<keyword evidence="1 7" id="KW-1003">Cell membrane</keyword>
<accession>D9MP09</accession>
<dbReference type="PANTHER" id="PTHR30518:SF2">
    <property type="entry name" value="ENDOLYTIC MUREIN TRANSGLYCOSYLASE"/>
    <property type="match status" value="1"/>
</dbReference>
<dbReference type="EMBL" id="HM454280">
    <property type="protein sequence ID" value="ADI87698.1"/>
    <property type="molecule type" value="Genomic_DNA"/>
</dbReference>
<comment type="catalytic activity">
    <reaction evidence="7">
        <text>a peptidoglycan chain = a peptidoglycan chain with N-acetyl-1,6-anhydromuramyl-[peptide] at the reducing end + a peptidoglycan chain with N-acetylglucosamine at the non-reducing end.</text>
        <dbReference type="EC" id="4.2.2.29"/>
    </reaction>
</comment>
<evidence type="ECO:0000256" key="2">
    <source>
        <dbReference type="ARBA" id="ARBA00022692"/>
    </source>
</evidence>
<dbReference type="PANTHER" id="PTHR30518">
    <property type="entry name" value="ENDOLYTIC MUREIN TRANSGLYCOSYLASE"/>
    <property type="match status" value="1"/>
</dbReference>
<dbReference type="CDD" id="cd08010">
    <property type="entry name" value="MltG_like"/>
    <property type="match status" value="1"/>
</dbReference>
<dbReference type="Gene3D" id="3.30.1490.480">
    <property type="entry name" value="Endolytic murein transglycosylase"/>
    <property type="match status" value="1"/>
</dbReference>
<dbReference type="GO" id="GO:0071555">
    <property type="term" value="P:cell wall organization"/>
    <property type="evidence" value="ECO:0007669"/>
    <property type="project" value="UniProtKB-KW"/>
</dbReference>
<dbReference type="HAMAP" id="MF_02065">
    <property type="entry name" value="MltG"/>
    <property type="match status" value="1"/>
</dbReference>
<dbReference type="EC" id="4.2.2.29" evidence="7"/>
<keyword evidence="4 7" id="KW-0472">Membrane</keyword>
<reference evidence="8" key="1">
    <citation type="journal article" date="2011" name="Appl. Environ. Microbiol.">
        <title>Metagenomic analysis reveals unexpected subgenomic diversity of magnetotactic bacteria within the phylum Nitrospirae.</title>
        <authorList>
            <person name="Lin W."/>
            <person name="Jogler C."/>
            <person name="Schuler D."/>
            <person name="Pan Y."/>
        </authorList>
    </citation>
    <scope>NUCLEOTIDE SEQUENCE</scope>
</reference>
<gene>
    <name evidence="7" type="primary">mltG</name>
    <name evidence="8" type="ORF">LW2_0230</name>
</gene>
<dbReference type="GO" id="GO:0009252">
    <property type="term" value="P:peptidoglycan biosynthetic process"/>
    <property type="evidence" value="ECO:0007669"/>
    <property type="project" value="UniProtKB-UniRule"/>
</dbReference>
<evidence type="ECO:0000256" key="5">
    <source>
        <dbReference type="ARBA" id="ARBA00023239"/>
    </source>
</evidence>
<dbReference type="Gene3D" id="3.30.160.60">
    <property type="entry name" value="Classic Zinc Finger"/>
    <property type="match status" value="1"/>
</dbReference>
<evidence type="ECO:0000256" key="7">
    <source>
        <dbReference type="HAMAP-Rule" id="MF_02065"/>
    </source>
</evidence>
<evidence type="ECO:0000256" key="4">
    <source>
        <dbReference type="ARBA" id="ARBA00023136"/>
    </source>
</evidence>
<dbReference type="GO" id="GO:0005886">
    <property type="term" value="C:plasma membrane"/>
    <property type="evidence" value="ECO:0007669"/>
    <property type="project" value="UniProtKB-UniRule"/>
</dbReference>
<dbReference type="AlphaFoldDB" id="D9MP09"/>
<feature type="site" description="Important for catalytic activity" evidence="7">
    <location>
        <position position="185"/>
    </location>
</feature>
<keyword evidence="3 7" id="KW-1133">Transmembrane helix</keyword>
<dbReference type="Pfam" id="PF02618">
    <property type="entry name" value="YceG"/>
    <property type="match status" value="1"/>
</dbReference>